<evidence type="ECO:0000256" key="1">
    <source>
        <dbReference type="SAM" id="MobiDB-lite"/>
    </source>
</evidence>
<accession>A0A433XVK1</accession>
<dbReference type="SUPFAM" id="SSF55383">
    <property type="entry name" value="Copper amine oxidase, domain N"/>
    <property type="match status" value="2"/>
</dbReference>
<evidence type="ECO:0000259" key="3">
    <source>
        <dbReference type="Pfam" id="PF07833"/>
    </source>
</evidence>
<dbReference type="Pfam" id="PF07833">
    <property type="entry name" value="Cu_amine_oxidN1"/>
    <property type="match status" value="1"/>
</dbReference>
<dbReference type="RefSeq" id="WP_127195137.1">
    <property type="nucleotide sequence ID" value="NZ_RZNY01000052.1"/>
</dbReference>
<gene>
    <name evidence="4" type="ORF">EJP82_26825</name>
</gene>
<dbReference type="Proteomes" id="UP000279446">
    <property type="component" value="Unassembled WGS sequence"/>
</dbReference>
<dbReference type="AlphaFoldDB" id="A0A433XVK1"/>
<reference evidence="4 5" key="1">
    <citation type="submission" date="2018-12" db="EMBL/GenBank/DDBJ databases">
        <authorList>
            <person name="Sun L."/>
            <person name="Chen Z."/>
        </authorList>
    </citation>
    <scope>NUCLEOTIDE SEQUENCE [LARGE SCALE GENOMIC DNA]</scope>
    <source>
        <strain evidence="4 5">DSM 15890</strain>
    </source>
</reference>
<name>A0A433XVK1_9BACL</name>
<dbReference type="Gene3D" id="3.30.457.10">
    <property type="entry name" value="Copper amine oxidase-like, N-terminal domain"/>
    <property type="match status" value="1"/>
</dbReference>
<comment type="caution">
    <text evidence="4">The sequence shown here is derived from an EMBL/GenBank/DDBJ whole genome shotgun (WGS) entry which is preliminary data.</text>
</comment>
<keyword evidence="2" id="KW-0732">Signal</keyword>
<organism evidence="4 5">
    <name type="scientific">Paenibacillus anaericanus</name>
    <dbReference type="NCBI Taxonomy" id="170367"/>
    <lineage>
        <taxon>Bacteria</taxon>
        <taxon>Bacillati</taxon>
        <taxon>Bacillota</taxon>
        <taxon>Bacilli</taxon>
        <taxon>Bacillales</taxon>
        <taxon>Paenibacillaceae</taxon>
        <taxon>Paenibacillus</taxon>
    </lineage>
</organism>
<feature type="domain" description="Copper amine oxidase-like N-terminal" evidence="3">
    <location>
        <begin position="38"/>
        <end position="143"/>
    </location>
</feature>
<dbReference type="InterPro" id="IPR012854">
    <property type="entry name" value="Cu_amine_oxidase-like_N"/>
</dbReference>
<evidence type="ECO:0000256" key="2">
    <source>
        <dbReference type="SAM" id="SignalP"/>
    </source>
</evidence>
<evidence type="ECO:0000313" key="5">
    <source>
        <dbReference type="Proteomes" id="UP000279446"/>
    </source>
</evidence>
<dbReference type="InterPro" id="IPR036582">
    <property type="entry name" value="Mao_N_sf"/>
</dbReference>
<proteinExistence type="predicted"/>
<protein>
    <submittedName>
        <fullName evidence="4">Copper amine oxidase N-terminal domain-containing protein</fullName>
    </submittedName>
</protein>
<dbReference type="EMBL" id="RZNY01000052">
    <property type="protein sequence ID" value="RUT38694.1"/>
    <property type="molecule type" value="Genomic_DNA"/>
</dbReference>
<dbReference type="OrthoDB" id="2020910at2"/>
<feature type="chain" id="PRO_5019174673" evidence="2">
    <location>
        <begin position="29"/>
        <end position="301"/>
    </location>
</feature>
<feature type="region of interest" description="Disordered" evidence="1">
    <location>
        <begin position="145"/>
        <end position="165"/>
    </location>
</feature>
<evidence type="ECO:0000313" key="4">
    <source>
        <dbReference type="EMBL" id="RUT38694.1"/>
    </source>
</evidence>
<sequence length="301" mass="32063">MKKGLVGLLMSIVIGFVAAVSSPLTAGAAPVKTVTVEVDGKAVVFPDAKPYMEGSRVLIPVRFVSEALGAEVKYSNKTVVITKDGKTISMKVNTNTVTVDGKDITLDVPVRVKQNRTFVPLRFVSEALEAKVVWSSKTLLVSITTKEASEPGTGEDPGTPPVNPEQSVEFKWGKYTDLGSALFKNNVTVKDGNLKFTVPANAQAVWYTSANGNGEELKAGKSYTKSLGKGQGYLMITQIYPGKDYVEGYAIYLDVNDGTLNGAYSGLIDDGVVSTTLVVNGNMVETSAPLLEVINSAKQLK</sequence>
<keyword evidence="5" id="KW-1185">Reference proteome</keyword>
<feature type="signal peptide" evidence="2">
    <location>
        <begin position="1"/>
        <end position="28"/>
    </location>
</feature>